<evidence type="ECO:0000313" key="3">
    <source>
        <dbReference type="EMBL" id="KAG5422114.1"/>
    </source>
</evidence>
<feature type="signal peptide" evidence="2">
    <location>
        <begin position="1"/>
        <end position="19"/>
    </location>
</feature>
<dbReference type="PANTHER" id="PTHR31654">
    <property type="entry name" value="SECRETED BETA-GLUCOSIDASE ADG3-RELATED"/>
    <property type="match status" value="1"/>
</dbReference>
<proteinExistence type="inferred from homology"/>
<organism evidence="3 4">
    <name type="scientific">Candida metapsilosis</name>
    <dbReference type="NCBI Taxonomy" id="273372"/>
    <lineage>
        <taxon>Eukaryota</taxon>
        <taxon>Fungi</taxon>
        <taxon>Dikarya</taxon>
        <taxon>Ascomycota</taxon>
        <taxon>Saccharomycotina</taxon>
        <taxon>Pichiomycetes</taxon>
        <taxon>Debaryomycetaceae</taxon>
        <taxon>Candida/Lodderomyces clade</taxon>
        <taxon>Candida</taxon>
    </lineage>
</organism>
<reference evidence="3 4" key="1">
    <citation type="submission" date="2020-12" db="EMBL/GenBank/DDBJ databases">
        <title>Effect of drift, selection, and recombination on the evolution of hybrid genomes in Candida yeast pathogens.</title>
        <authorList>
            <person name="Mixao V."/>
            <person name="Ksiezopolska E."/>
            <person name="Saus E."/>
            <person name="Boekhout T."/>
            <person name="Gacser A."/>
            <person name="Gabaldon T."/>
        </authorList>
    </citation>
    <scope>NUCLEOTIDE SEQUENCE [LARGE SCALE GENOMIC DNA]</scope>
    <source>
        <strain evidence="3 4">BP57</strain>
    </source>
</reference>
<sequence length="286" mass="30509">MLLNSKLIVLVSVYTASLASPIKKCKFPKKEGLVSVYADGVNAGWAMSPDEACVPGKYCPYACPPGQLMNQWNPEAKTYSYPTSMDGGLYCNSDGSTSKPFDDRELCVEGEGTVSVVNNAAKDVAFCQTVLPGNEAMLIPTNVESGEEQVLAVPGPDYYASTAAHYYVNPPGVSTKNGCIWGTSDKEVGNWAPYVAGMNTDSSGNTFVKIGVNPKHIDDFSGNTPNFGLRIVCDNPEDCNGLECELNPKNGYNKAQGPSSGVSLGAEYCIVTARNHAKAKIEVFEV</sequence>
<dbReference type="Proteomes" id="UP000669133">
    <property type="component" value="Unassembled WGS sequence"/>
</dbReference>
<dbReference type="PANTHER" id="PTHR31654:SF0">
    <property type="entry name" value="SECRETED BETA-GLUCOSIDASE ADG3-RELATED"/>
    <property type="match status" value="1"/>
</dbReference>
<accession>A0A8H7ZKI5</accession>
<dbReference type="AlphaFoldDB" id="A0A8H7ZKI5"/>
<dbReference type="InterPro" id="IPR053088">
    <property type="entry name" value="Beta-glucosidase/SUN-like"/>
</dbReference>
<evidence type="ECO:0000256" key="2">
    <source>
        <dbReference type="SAM" id="SignalP"/>
    </source>
</evidence>
<keyword evidence="2" id="KW-0732">Signal</keyword>
<comment type="caution">
    <text evidence="3">The sequence shown here is derived from an EMBL/GenBank/DDBJ whole genome shotgun (WGS) entry which is preliminary data.</text>
</comment>
<protein>
    <submittedName>
        <fullName evidence="3">Uncharacterized protein</fullName>
    </submittedName>
</protein>
<gene>
    <name evidence="3" type="ORF">I9W82_001207</name>
</gene>
<dbReference type="InterPro" id="IPR005556">
    <property type="entry name" value="SUN"/>
</dbReference>
<keyword evidence="4" id="KW-1185">Reference proteome</keyword>
<dbReference type="RefSeq" id="XP_067551230.1">
    <property type="nucleotide sequence ID" value="XM_067689929.1"/>
</dbReference>
<evidence type="ECO:0000313" key="4">
    <source>
        <dbReference type="Proteomes" id="UP000669133"/>
    </source>
</evidence>
<dbReference type="OrthoDB" id="5554151at2759"/>
<feature type="chain" id="PRO_5034559439" evidence="2">
    <location>
        <begin position="20"/>
        <end position="286"/>
    </location>
</feature>
<dbReference type="GeneID" id="93649836"/>
<dbReference type="Pfam" id="PF03856">
    <property type="entry name" value="SUN"/>
    <property type="match status" value="1"/>
</dbReference>
<name>A0A8H7ZKI5_9ASCO</name>
<evidence type="ECO:0000256" key="1">
    <source>
        <dbReference type="ARBA" id="ARBA00010579"/>
    </source>
</evidence>
<dbReference type="EMBL" id="JAEOAQ010000001">
    <property type="protein sequence ID" value="KAG5422114.1"/>
    <property type="molecule type" value="Genomic_DNA"/>
</dbReference>
<comment type="similarity">
    <text evidence="1">Belongs to the SUN family.</text>
</comment>